<protein>
    <recommendedName>
        <fullName evidence="7">Large ribosomal subunit protein mL46</fullName>
    </recommendedName>
</protein>
<dbReference type="CDD" id="cd04661">
    <property type="entry name" value="NUDIX_MRP_L46"/>
    <property type="match status" value="1"/>
</dbReference>
<comment type="caution">
    <text evidence="10">The sequence shown here is derived from an EMBL/GenBank/DDBJ whole genome shotgun (WGS) entry which is preliminary data.</text>
</comment>
<dbReference type="VEuPathDB" id="FungiDB:AeMF1_003741"/>
<evidence type="ECO:0000256" key="1">
    <source>
        <dbReference type="ARBA" id="ARBA00004173"/>
    </source>
</evidence>
<comment type="subcellular location">
    <subcellularLocation>
        <location evidence="1">Mitochondrion</location>
    </subcellularLocation>
</comment>
<dbReference type="GO" id="GO:0005762">
    <property type="term" value="C:mitochondrial large ribosomal subunit"/>
    <property type="evidence" value="ECO:0007669"/>
    <property type="project" value="TreeGrafter"/>
</dbReference>
<evidence type="ECO:0000256" key="2">
    <source>
        <dbReference type="ARBA" id="ARBA00009070"/>
    </source>
</evidence>
<dbReference type="OrthoDB" id="414075at2759"/>
<dbReference type="Proteomes" id="UP000481153">
    <property type="component" value="Unassembled WGS sequence"/>
</dbReference>
<evidence type="ECO:0000256" key="4">
    <source>
        <dbReference type="ARBA" id="ARBA00022980"/>
    </source>
</evidence>
<organism evidence="10 11">
    <name type="scientific">Aphanomyces euteiches</name>
    <dbReference type="NCBI Taxonomy" id="100861"/>
    <lineage>
        <taxon>Eukaryota</taxon>
        <taxon>Sar</taxon>
        <taxon>Stramenopiles</taxon>
        <taxon>Oomycota</taxon>
        <taxon>Saprolegniomycetes</taxon>
        <taxon>Saprolegniales</taxon>
        <taxon>Verrucalvaceae</taxon>
        <taxon>Aphanomyces</taxon>
    </lineage>
</organism>
<evidence type="ECO:0000259" key="9">
    <source>
        <dbReference type="Pfam" id="PF11788"/>
    </source>
</evidence>
<evidence type="ECO:0000256" key="8">
    <source>
        <dbReference type="SAM" id="MobiDB-lite"/>
    </source>
</evidence>
<evidence type="ECO:0000256" key="6">
    <source>
        <dbReference type="ARBA" id="ARBA00023274"/>
    </source>
</evidence>
<dbReference type="InterPro" id="IPR040008">
    <property type="entry name" value="Ribosomal_mL46"/>
</dbReference>
<dbReference type="Pfam" id="PF11788">
    <property type="entry name" value="MRP-L46"/>
    <property type="match status" value="1"/>
</dbReference>
<evidence type="ECO:0000256" key="5">
    <source>
        <dbReference type="ARBA" id="ARBA00023128"/>
    </source>
</evidence>
<feature type="region of interest" description="Disordered" evidence="8">
    <location>
        <begin position="30"/>
        <end position="51"/>
    </location>
</feature>
<keyword evidence="3" id="KW-0809">Transit peptide</keyword>
<keyword evidence="4" id="KW-0689">Ribosomal protein</keyword>
<keyword evidence="6" id="KW-0687">Ribonucleoprotein</keyword>
<dbReference type="InterPro" id="IPR033650">
    <property type="entry name" value="Ribosomal_mL46_NUDIX"/>
</dbReference>
<dbReference type="PANTHER" id="PTHR13124">
    <property type="entry name" value="39S RIBOSOMAL PROTEIN L46, MITOCHONDRIAL PRECURSOR-RELATED"/>
    <property type="match status" value="1"/>
</dbReference>
<evidence type="ECO:0000256" key="3">
    <source>
        <dbReference type="ARBA" id="ARBA00022946"/>
    </source>
</evidence>
<dbReference type="SUPFAM" id="SSF55811">
    <property type="entry name" value="Nudix"/>
    <property type="match status" value="1"/>
</dbReference>
<feature type="domain" description="Large ribosomal subunit protein mL46 N-terminal" evidence="9">
    <location>
        <begin position="61"/>
        <end position="108"/>
    </location>
</feature>
<dbReference type="InterPro" id="IPR015797">
    <property type="entry name" value="NUDIX_hydrolase-like_dom_sf"/>
</dbReference>
<reference evidence="10 11" key="1">
    <citation type="submission" date="2019-07" db="EMBL/GenBank/DDBJ databases">
        <title>Genomics analysis of Aphanomyces spp. identifies a new class of oomycete effector associated with host adaptation.</title>
        <authorList>
            <person name="Gaulin E."/>
        </authorList>
    </citation>
    <scope>NUCLEOTIDE SEQUENCE [LARGE SCALE GENOMIC DNA]</scope>
    <source>
        <strain evidence="10 11">ATCC 201684</strain>
    </source>
</reference>
<keyword evidence="11" id="KW-1185">Reference proteome</keyword>
<evidence type="ECO:0000313" key="11">
    <source>
        <dbReference type="Proteomes" id="UP000481153"/>
    </source>
</evidence>
<proteinExistence type="inferred from homology"/>
<dbReference type="InterPro" id="IPR021757">
    <property type="entry name" value="Ribosomal_mL46_N"/>
</dbReference>
<dbReference type="PANTHER" id="PTHR13124:SF12">
    <property type="entry name" value="LARGE RIBOSOMAL SUBUNIT PROTEIN ML46"/>
    <property type="match status" value="1"/>
</dbReference>
<dbReference type="GO" id="GO:0003735">
    <property type="term" value="F:structural constituent of ribosome"/>
    <property type="evidence" value="ECO:0007669"/>
    <property type="project" value="InterPro"/>
</dbReference>
<sequence>MMNRLVVQLQGSAQLRQFATKASKIKKTLVKPKDAKPPHRSRGPSHAMNKLLPYKDDGKNYRIMFASILERLPLILPDLEPWEEDYLRMQHKIQLKEAQRLPKDFWFQEPGYVETEPEDAPFLPEWSEDELVGDGFQIAKRETEDDATNNRHSLNRALKQRVFLIVQDPVTLKWSLPTTEKGANETMKDAAFRELVETIGEQVEAYPVGNAPMGYLTINHENDPSFDGKVHGTKIFYLKAQTFGNEGVVNLNKSKAADYLWVTQSELAEYLEPAEAEVVFKIVPP</sequence>
<dbReference type="EMBL" id="VJMJ01000319">
    <property type="protein sequence ID" value="KAF0722928.1"/>
    <property type="molecule type" value="Genomic_DNA"/>
</dbReference>
<evidence type="ECO:0000256" key="7">
    <source>
        <dbReference type="ARBA" id="ARBA00035190"/>
    </source>
</evidence>
<keyword evidence="5" id="KW-0496">Mitochondrion</keyword>
<name>A0A6G0W9K8_9STRA</name>
<dbReference type="AlphaFoldDB" id="A0A6G0W9K8"/>
<dbReference type="Gene3D" id="3.90.79.10">
    <property type="entry name" value="Nucleoside Triphosphate Pyrophosphohydrolase"/>
    <property type="match status" value="1"/>
</dbReference>
<comment type="similarity">
    <text evidence="2">Belongs to the mitochondrion-specific ribosomal protein mL46 family.</text>
</comment>
<accession>A0A6G0W9K8</accession>
<evidence type="ECO:0000313" key="10">
    <source>
        <dbReference type="EMBL" id="KAF0722928.1"/>
    </source>
</evidence>
<gene>
    <name evidence="10" type="ORF">Ae201684_018005</name>
</gene>